<dbReference type="SUPFAM" id="SSF51604">
    <property type="entry name" value="Enolase C-terminal domain-like"/>
    <property type="match status" value="1"/>
</dbReference>
<dbReference type="CDD" id="cd03320">
    <property type="entry name" value="OSBS"/>
    <property type="match status" value="1"/>
</dbReference>
<dbReference type="Pfam" id="PF13378">
    <property type="entry name" value="MR_MLE_C"/>
    <property type="match status" value="1"/>
</dbReference>
<gene>
    <name evidence="4" type="ORF">F8377_00835</name>
</gene>
<evidence type="ECO:0000313" key="5">
    <source>
        <dbReference type="Proteomes" id="UP000436181"/>
    </source>
</evidence>
<keyword evidence="2" id="KW-0479">Metal-binding</keyword>
<reference evidence="4 5" key="1">
    <citation type="submission" date="2019-10" db="EMBL/GenBank/DDBJ databases">
        <title>Corynebacterium sp novel species isolated from the respiratory tract of Marmot.</title>
        <authorList>
            <person name="Zhang G."/>
        </authorList>
    </citation>
    <scope>NUCLEOTIDE SEQUENCE [LARGE SCALE GENOMIC DNA]</scope>
    <source>
        <strain evidence="4 5">336</strain>
    </source>
</reference>
<dbReference type="Pfam" id="PF18374">
    <property type="entry name" value="Enolase_like_N"/>
    <property type="match status" value="1"/>
</dbReference>
<evidence type="ECO:0000313" key="4">
    <source>
        <dbReference type="EMBL" id="KAB3523594.1"/>
    </source>
</evidence>
<evidence type="ECO:0000259" key="3">
    <source>
        <dbReference type="SMART" id="SM00922"/>
    </source>
</evidence>
<dbReference type="GO" id="GO:0043748">
    <property type="term" value="F:O-succinylbenzoate synthase activity"/>
    <property type="evidence" value="ECO:0007669"/>
    <property type="project" value="UniProtKB-EC"/>
</dbReference>
<dbReference type="PANTHER" id="PTHR48073">
    <property type="entry name" value="O-SUCCINYLBENZOATE SYNTHASE-RELATED"/>
    <property type="match status" value="1"/>
</dbReference>
<dbReference type="InterPro" id="IPR029065">
    <property type="entry name" value="Enolase_C-like"/>
</dbReference>
<feature type="domain" description="Mandelate racemase/muconate lactonizing enzyme C-terminal" evidence="3">
    <location>
        <begin position="92"/>
        <end position="197"/>
    </location>
</feature>
<dbReference type="PANTHER" id="PTHR48073:SF2">
    <property type="entry name" value="O-SUCCINYLBENZOATE SYNTHASE"/>
    <property type="match status" value="1"/>
</dbReference>
<dbReference type="InterPro" id="IPR013342">
    <property type="entry name" value="Mandelate_racemase_C"/>
</dbReference>
<dbReference type="EC" id="4.2.1.113" evidence="4"/>
<sequence>MTLVDLDELKRRAHVVALPLRVPFRGVTVREAMLFEGPDVWTEWAPFVEYGPQEASRWLRSSLFIDAHGFSSPGVPVEVNATIPAVDVARDPGAVGRLMEQYPGCTTVKVKVAEKGQGVEDDLARVRAVRAWFAENYGGAAATDTPKIRMDANGGWSVEDALRVIEVVAKEGACDYAEQPCATVEELAAVRMGLMRRGIFVRVAADESIRKSADPLAAVREVVDANACDVAVVKVPPLGGVDRLLEIADDVARRGVALTVSSALDTAVGVGAGLEAAACLRREIECGDDEGVVVPAQAAGLATGSLFEVDVARRPIVDGCIVSGPVVPDREVLERWTAPAERREWWLRRLEAAYQYLL</sequence>
<dbReference type="Proteomes" id="UP000436181">
    <property type="component" value="Unassembled WGS sequence"/>
</dbReference>
<evidence type="ECO:0000256" key="2">
    <source>
        <dbReference type="ARBA" id="ARBA00022723"/>
    </source>
</evidence>
<dbReference type="InterPro" id="IPR036849">
    <property type="entry name" value="Enolase-like_C_sf"/>
</dbReference>
<keyword evidence="5" id="KW-1185">Reference proteome</keyword>
<keyword evidence="1" id="KW-0474">Menaquinone biosynthesis</keyword>
<dbReference type="EMBL" id="WBZJ01000001">
    <property type="protein sequence ID" value="KAB3523594.1"/>
    <property type="molecule type" value="Genomic_DNA"/>
</dbReference>
<dbReference type="Gene3D" id="3.20.20.120">
    <property type="entry name" value="Enolase-like C-terminal domain"/>
    <property type="match status" value="1"/>
</dbReference>
<protein>
    <submittedName>
        <fullName evidence="4">O-succinylbenzoate synthase</fullName>
        <ecNumber evidence="4">4.2.1.113</ecNumber>
    </submittedName>
</protein>
<evidence type="ECO:0000256" key="1">
    <source>
        <dbReference type="ARBA" id="ARBA00022428"/>
    </source>
</evidence>
<dbReference type="SFLD" id="SFLDS00001">
    <property type="entry name" value="Enolase"/>
    <property type="match status" value="1"/>
</dbReference>
<dbReference type="RefSeq" id="WP_151844239.1">
    <property type="nucleotide sequence ID" value="NZ_WBZJ01000001.1"/>
</dbReference>
<accession>A0ABQ6VGQ8</accession>
<proteinExistence type="predicted"/>
<dbReference type="SFLD" id="SFLDF00009">
    <property type="entry name" value="o-succinylbenzoate_synthase"/>
    <property type="match status" value="1"/>
</dbReference>
<keyword evidence="4" id="KW-0456">Lyase</keyword>
<dbReference type="SFLD" id="SFLDG00180">
    <property type="entry name" value="muconate_cycloisomerase"/>
    <property type="match status" value="1"/>
</dbReference>
<name>A0ABQ6VGQ8_9CORY</name>
<comment type="caution">
    <text evidence="4">The sequence shown here is derived from an EMBL/GenBank/DDBJ whole genome shotgun (WGS) entry which is preliminary data.</text>
</comment>
<organism evidence="4 5">
    <name type="scientific">Corynebacterium zhongnanshanii</name>
    <dbReference type="NCBI Taxonomy" id="2768834"/>
    <lineage>
        <taxon>Bacteria</taxon>
        <taxon>Bacillati</taxon>
        <taxon>Actinomycetota</taxon>
        <taxon>Actinomycetes</taxon>
        <taxon>Mycobacteriales</taxon>
        <taxon>Corynebacteriaceae</taxon>
        <taxon>Corynebacterium</taxon>
    </lineage>
</organism>
<dbReference type="SMART" id="SM00922">
    <property type="entry name" value="MR_MLE"/>
    <property type="match status" value="1"/>
</dbReference>
<dbReference type="NCBIfam" id="NF002782">
    <property type="entry name" value="PRK02901.1"/>
    <property type="match status" value="1"/>
</dbReference>